<evidence type="ECO:0000256" key="1">
    <source>
        <dbReference type="ARBA" id="ARBA00001947"/>
    </source>
</evidence>
<comment type="caution">
    <text evidence="9">The sequence shown here is derived from an EMBL/GenBank/DDBJ whole genome shotgun (WGS) entry which is preliminary data.</text>
</comment>
<keyword evidence="3" id="KW-0479">Metal-binding</keyword>
<dbReference type="GO" id="GO:0003906">
    <property type="term" value="F:DNA-(apurinic or apyrimidinic site) endonuclease activity"/>
    <property type="evidence" value="ECO:0007669"/>
    <property type="project" value="TreeGrafter"/>
</dbReference>
<evidence type="ECO:0000256" key="6">
    <source>
        <dbReference type="ARBA" id="ARBA00022833"/>
    </source>
</evidence>
<reference evidence="9 10" key="1">
    <citation type="journal article" date="2020" name="Biotechnol. Biofuels">
        <title>New insights from the biogas microbiome by comprehensive genome-resolved metagenomics of nearly 1600 species originating from multiple anaerobic digesters.</title>
        <authorList>
            <person name="Campanaro S."/>
            <person name="Treu L."/>
            <person name="Rodriguez-R L.M."/>
            <person name="Kovalovszki A."/>
            <person name="Ziels R.M."/>
            <person name="Maus I."/>
            <person name="Zhu X."/>
            <person name="Kougias P.G."/>
            <person name="Basile A."/>
            <person name="Luo G."/>
            <person name="Schluter A."/>
            <person name="Konstantinidis K.T."/>
            <person name="Angelidaki I."/>
        </authorList>
    </citation>
    <scope>NUCLEOTIDE SEQUENCE [LARGE SCALE GENOMIC DNA]</scope>
    <source>
        <strain evidence="9">AS06rmzACSIP_421</strain>
    </source>
</reference>
<dbReference type="PROSITE" id="PS00731">
    <property type="entry name" value="AP_NUCLEASE_F2_3"/>
    <property type="match status" value="1"/>
</dbReference>
<dbReference type="CDD" id="cd00019">
    <property type="entry name" value="AP2Ec"/>
    <property type="match status" value="1"/>
</dbReference>
<dbReference type="EMBL" id="JAAZAL010000036">
    <property type="protein sequence ID" value="NLE30856.1"/>
    <property type="molecule type" value="Genomic_DNA"/>
</dbReference>
<keyword evidence="5 9" id="KW-0378">Hydrolase</keyword>
<dbReference type="InterPro" id="IPR013022">
    <property type="entry name" value="Xyl_isomerase-like_TIM-brl"/>
</dbReference>
<protein>
    <submittedName>
        <fullName evidence="9">Deoxyribonuclease IV</fullName>
        <ecNumber evidence="9">3.1.21.2</ecNumber>
    </submittedName>
</protein>
<keyword evidence="6" id="KW-0862">Zinc</keyword>
<dbReference type="GO" id="GO:0008270">
    <property type="term" value="F:zinc ion binding"/>
    <property type="evidence" value="ECO:0007669"/>
    <property type="project" value="InterPro"/>
</dbReference>
<feature type="domain" description="Xylose isomerase-like TIM barrel" evidence="8">
    <location>
        <begin position="22"/>
        <end position="261"/>
    </location>
</feature>
<dbReference type="Pfam" id="PF01261">
    <property type="entry name" value="AP_endonuc_2"/>
    <property type="match status" value="1"/>
</dbReference>
<feature type="non-terminal residue" evidence="9">
    <location>
        <position position="263"/>
    </location>
</feature>
<dbReference type="InterPro" id="IPR001719">
    <property type="entry name" value="AP_endonuc_2"/>
</dbReference>
<evidence type="ECO:0000256" key="4">
    <source>
        <dbReference type="ARBA" id="ARBA00022763"/>
    </source>
</evidence>
<dbReference type="PROSITE" id="PS51432">
    <property type="entry name" value="AP_NUCLEASE_F2_4"/>
    <property type="match status" value="1"/>
</dbReference>
<evidence type="ECO:0000256" key="7">
    <source>
        <dbReference type="ARBA" id="ARBA00023204"/>
    </source>
</evidence>
<dbReference type="Gene3D" id="3.20.20.150">
    <property type="entry name" value="Divalent-metal-dependent TIM barrel enzymes"/>
    <property type="match status" value="1"/>
</dbReference>
<dbReference type="PANTHER" id="PTHR21445:SF0">
    <property type="entry name" value="APURINIC-APYRIMIDINIC ENDONUCLEASE"/>
    <property type="match status" value="1"/>
</dbReference>
<dbReference type="SMART" id="SM00518">
    <property type="entry name" value="AP2Ec"/>
    <property type="match status" value="1"/>
</dbReference>
<comment type="cofactor">
    <cofactor evidence="1">
        <name>Zn(2+)</name>
        <dbReference type="ChEBI" id="CHEBI:29105"/>
    </cofactor>
</comment>
<dbReference type="EC" id="3.1.21.2" evidence="9"/>
<comment type="similarity">
    <text evidence="2">Belongs to the AP endonuclease 2 family.</text>
</comment>
<evidence type="ECO:0000256" key="2">
    <source>
        <dbReference type="ARBA" id="ARBA00005340"/>
    </source>
</evidence>
<accession>A0A847ET47</accession>
<evidence type="ECO:0000259" key="8">
    <source>
        <dbReference type="Pfam" id="PF01261"/>
    </source>
</evidence>
<keyword evidence="4" id="KW-0227">DNA damage</keyword>
<evidence type="ECO:0000256" key="5">
    <source>
        <dbReference type="ARBA" id="ARBA00022801"/>
    </source>
</evidence>
<dbReference type="AlphaFoldDB" id="A0A847ET47"/>
<dbReference type="GO" id="GO:0008833">
    <property type="term" value="F:deoxyribonuclease IV (phage-T4-induced) activity"/>
    <property type="evidence" value="ECO:0007669"/>
    <property type="project" value="UniProtKB-EC"/>
</dbReference>
<dbReference type="InterPro" id="IPR018246">
    <property type="entry name" value="AP_endonuc_F2_Zn_BS"/>
</dbReference>
<name>A0A847ET47_9BACT</name>
<organism evidence="9 10">
    <name type="scientific">Candidatus Dojkabacteria bacterium</name>
    <dbReference type="NCBI Taxonomy" id="2099670"/>
    <lineage>
        <taxon>Bacteria</taxon>
        <taxon>Candidatus Dojkabacteria</taxon>
    </lineage>
</organism>
<dbReference type="GO" id="GO:0006284">
    <property type="term" value="P:base-excision repair"/>
    <property type="evidence" value="ECO:0007669"/>
    <property type="project" value="TreeGrafter"/>
</dbReference>
<evidence type="ECO:0000313" key="10">
    <source>
        <dbReference type="Proteomes" id="UP000554004"/>
    </source>
</evidence>
<evidence type="ECO:0000256" key="3">
    <source>
        <dbReference type="ARBA" id="ARBA00022723"/>
    </source>
</evidence>
<dbReference type="GO" id="GO:0003677">
    <property type="term" value="F:DNA binding"/>
    <property type="evidence" value="ECO:0007669"/>
    <property type="project" value="InterPro"/>
</dbReference>
<dbReference type="InterPro" id="IPR036237">
    <property type="entry name" value="Xyl_isomerase-like_sf"/>
</dbReference>
<sequence length="263" mass="29267">MYLGAHVSSAGGIENSIKEGDKYGINSIQIMPTAPMRWATKSIELESIEKFVETLKTSQVKKILIHGIYLTNLARSDKQLFHLGKMGLVVYLDFANRVEELIKKNSLDVEILGVCFHPGSQKELNYEDSLERISYGMDWVLNEVGGKSLLLIESTAGTGNNLGRSFTELSNIREGCKGKDRVGYVIDTQHTYAGGYDWVNDIDSVVEEIGETLGFDRVKSIHINDSLAELGSNKDRHANLGKGKIGEEGVYNILHRKEFKNTP</sequence>
<gene>
    <name evidence="9" type="ORF">GX618_01105</name>
</gene>
<evidence type="ECO:0000313" key="9">
    <source>
        <dbReference type="EMBL" id="NLE30856.1"/>
    </source>
</evidence>
<dbReference type="NCBIfam" id="TIGR00587">
    <property type="entry name" value="nfo"/>
    <property type="match status" value="1"/>
</dbReference>
<dbReference type="GO" id="GO:0008081">
    <property type="term" value="F:phosphoric diester hydrolase activity"/>
    <property type="evidence" value="ECO:0007669"/>
    <property type="project" value="TreeGrafter"/>
</dbReference>
<proteinExistence type="inferred from homology"/>
<dbReference type="Proteomes" id="UP000554004">
    <property type="component" value="Unassembled WGS sequence"/>
</dbReference>
<dbReference type="SUPFAM" id="SSF51658">
    <property type="entry name" value="Xylose isomerase-like"/>
    <property type="match status" value="1"/>
</dbReference>
<dbReference type="PANTHER" id="PTHR21445">
    <property type="entry name" value="ENDONUCLEASE IV ENDODEOXYRIBONUCLEASE IV"/>
    <property type="match status" value="1"/>
</dbReference>
<keyword evidence="7" id="KW-0234">DNA repair</keyword>